<evidence type="ECO:0008006" key="4">
    <source>
        <dbReference type="Google" id="ProtNLM"/>
    </source>
</evidence>
<proteinExistence type="predicted"/>
<feature type="region of interest" description="Disordered" evidence="1">
    <location>
        <begin position="1"/>
        <end position="75"/>
    </location>
</feature>
<accession>A0ABY7CG52</accession>
<name>A0ABY7CG52_9BASI</name>
<feature type="compositionally biased region" description="Low complexity" evidence="1">
    <location>
        <begin position="23"/>
        <end position="33"/>
    </location>
</feature>
<sequence length="75" mass="8336">MPPAHHQWAPNPSQWPAQRPTRQRGQGRNGYRGSHFDPNFVDPRRGGPPAQPNPGNGQMVVRDPSRPALAQPQAR</sequence>
<dbReference type="Proteomes" id="UP001164743">
    <property type="component" value="Chromosome 4A"/>
</dbReference>
<evidence type="ECO:0000256" key="1">
    <source>
        <dbReference type="SAM" id="MobiDB-lite"/>
    </source>
</evidence>
<protein>
    <recommendedName>
        <fullName evidence="4">Btz domain-containing protein</fullName>
    </recommendedName>
</protein>
<keyword evidence="3" id="KW-1185">Reference proteome</keyword>
<dbReference type="RefSeq" id="XP_053019764.1">
    <property type="nucleotide sequence ID" value="XM_053168568.1"/>
</dbReference>
<reference evidence="2" key="1">
    <citation type="submission" date="2022-10" db="EMBL/GenBank/DDBJ databases">
        <title>Puccinia triticina Genome sequencing and assembly.</title>
        <authorList>
            <person name="Li C."/>
        </authorList>
    </citation>
    <scope>NUCLEOTIDE SEQUENCE</scope>
    <source>
        <strain evidence="2">Pt15</strain>
    </source>
</reference>
<organism evidence="2 3">
    <name type="scientific">Puccinia triticina</name>
    <dbReference type="NCBI Taxonomy" id="208348"/>
    <lineage>
        <taxon>Eukaryota</taxon>
        <taxon>Fungi</taxon>
        <taxon>Dikarya</taxon>
        <taxon>Basidiomycota</taxon>
        <taxon>Pucciniomycotina</taxon>
        <taxon>Pucciniomycetes</taxon>
        <taxon>Pucciniales</taxon>
        <taxon>Pucciniaceae</taxon>
        <taxon>Puccinia</taxon>
    </lineage>
</organism>
<evidence type="ECO:0000313" key="2">
    <source>
        <dbReference type="EMBL" id="WAQ84209.1"/>
    </source>
</evidence>
<dbReference type="GeneID" id="77809463"/>
<evidence type="ECO:0000313" key="3">
    <source>
        <dbReference type="Proteomes" id="UP001164743"/>
    </source>
</evidence>
<gene>
    <name evidence="2" type="ORF">PtA15_4A661</name>
</gene>
<dbReference type="EMBL" id="CP110424">
    <property type="protein sequence ID" value="WAQ84209.1"/>
    <property type="molecule type" value="Genomic_DNA"/>
</dbReference>